<sequence>MIVRLGIAVRYDGDPLVDFTPMRFLDRFVYRNPKTSEKNARKGDKNVFRRKAYDPLGIKKLAVTSEVSALR</sequence>
<name>A0A914SDB5_PAREQ</name>
<dbReference type="GO" id="GO:0005634">
    <property type="term" value="C:nucleus"/>
    <property type="evidence" value="ECO:0007669"/>
    <property type="project" value="TreeGrafter"/>
</dbReference>
<dbReference type="AlphaFoldDB" id="A0A914SDB5"/>
<protein>
    <submittedName>
        <fullName evidence="2">Uncharacterized protein</fullName>
    </submittedName>
</protein>
<dbReference type="WBParaSite" id="PEQ_0001205601-mRNA-1">
    <property type="protein sequence ID" value="PEQ_0001205601-mRNA-1"/>
    <property type="gene ID" value="PEQ_0001205601"/>
</dbReference>
<keyword evidence="1" id="KW-1185">Reference proteome</keyword>
<reference evidence="2" key="1">
    <citation type="submission" date="2022-11" db="UniProtKB">
        <authorList>
            <consortium name="WormBaseParasite"/>
        </authorList>
    </citation>
    <scope>IDENTIFICATION</scope>
</reference>
<dbReference type="PANTHER" id="PTHR12048">
    <property type="entry name" value="CCAAT-BINDING FACTOR-RELATED"/>
    <property type="match status" value="1"/>
</dbReference>
<evidence type="ECO:0000313" key="1">
    <source>
        <dbReference type="Proteomes" id="UP000887564"/>
    </source>
</evidence>
<dbReference type="Proteomes" id="UP000887564">
    <property type="component" value="Unplaced"/>
</dbReference>
<dbReference type="InterPro" id="IPR040155">
    <property type="entry name" value="CEBPZ/Mak21-like"/>
</dbReference>
<evidence type="ECO:0000313" key="2">
    <source>
        <dbReference type="WBParaSite" id="PEQ_0001205601-mRNA-1"/>
    </source>
</evidence>
<dbReference type="PANTHER" id="PTHR12048:SF0">
    <property type="entry name" value="CCAAT_ENHANCER-BINDING PROTEIN ZETA"/>
    <property type="match status" value="1"/>
</dbReference>
<organism evidence="1 2">
    <name type="scientific">Parascaris equorum</name>
    <name type="common">Equine roundworm</name>
    <dbReference type="NCBI Taxonomy" id="6256"/>
    <lineage>
        <taxon>Eukaryota</taxon>
        <taxon>Metazoa</taxon>
        <taxon>Ecdysozoa</taxon>
        <taxon>Nematoda</taxon>
        <taxon>Chromadorea</taxon>
        <taxon>Rhabditida</taxon>
        <taxon>Spirurina</taxon>
        <taxon>Ascaridomorpha</taxon>
        <taxon>Ascaridoidea</taxon>
        <taxon>Ascarididae</taxon>
        <taxon>Parascaris</taxon>
    </lineage>
</organism>
<proteinExistence type="predicted"/>
<accession>A0A914SDB5</accession>